<gene>
    <name evidence="3" type="ORF">G7K_0742-t1</name>
</gene>
<reference evidence="3 4" key="2">
    <citation type="journal article" date="2014" name="J. Gen. Appl. Microbiol.">
        <title>The early diverging ascomycetous budding yeast Saitoella complicata has three histone deacetylases belonging to the Clr6, Hos2, and Rpd3 lineages.</title>
        <authorList>
            <person name="Nishida H."/>
            <person name="Matsumoto T."/>
            <person name="Kondo S."/>
            <person name="Hamamoto M."/>
            <person name="Yoshikawa H."/>
        </authorList>
    </citation>
    <scope>NUCLEOTIDE SEQUENCE [LARGE SCALE GENOMIC DNA]</scope>
    <source>
        <strain evidence="3 4">NRRL Y-17804</strain>
    </source>
</reference>
<feature type="compositionally biased region" description="Basic and acidic residues" evidence="1">
    <location>
        <begin position="154"/>
        <end position="163"/>
    </location>
</feature>
<feature type="transmembrane region" description="Helical" evidence="2">
    <location>
        <begin position="35"/>
        <end position="60"/>
    </location>
</feature>
<keyword evidence="4" id="KW-1185">Reference proteome</keyword>
<feature type="region of interest" description="Disordered" evidence="1">
    <location>
        <begin position="133"/>
        <end position="174"/>
    </location>
</feature>
<reference evidence="3 4" key="3">
    <citation type="journal article" date="2015" name="Genome Announc.">
        <title>Draft Genome Sequence of the Archiascomycetous Yeast Saitoella complicata.</title>
        <authorList>
            <person name="Yamauchi K."/>
            <person name="Kondo S."/>
            <person name="Hamamoto M."/>
            <person name="Takahashi Y."/>
            <person name="Ogura Y."/>
            <person name="Hayashi T."/>
            <person name="Nishida H."/>
        </authorList>
    </citation>
    <scope>NUCLEOTIDE SEQUENCE [LARGE SCALE GENOMIC DNA]</scope>
    <source>
        <strain evidence="3 4">NRRL Y-17804</strain>
    </source>
</reference>
<name>A0A0E9N9F1_SAICN</name>
<sequence>MYADESVLLCSSFSHSLPGPQYDPFDKQDKMASTAIGAAIGVLFFFIILTLGGYLGYSFWKSRREGRPFRPFNFAFFRRSSYAARSHTPHHHNFSALDVDEAWDARVGEEYGLAHRDEEMELDNAEMAGRYEEFANTGAGKKAQNPFSDEAEDADGRPKHSRNESGGSKFTEDM</sequence>
<dbReference type="EMBL" id="BACD03000004">
    <property type="protein sequence ID" value="GAO46512.1"/>
    <property type="molecule type" value="Genomic_DNA"/>
</dbReference>
<comment type="caution">
    <text evidence="3">The sequence shown here is derived from an EMBL/GenBank/DDBJ whole genome shotgun (WGS) entry which is preliminary data.</text>
</comment>
<accession>A0A0E9N9F1</accession>
<evidence type="ECO:0000313" key="3">
    <source>
        <dbReference type="EMBL" id="GAO46512.1"/>
    </source>
</evidence>
<dbReference type="Proteomes" id="UP000033140">
    <property type="component" value="Unassembled WGS sequence"/>
</dbReference>
<protein>
    <submittedName>
        <fullName evidence="3">Uncharacterized protein</fullName>
    </submittedName>
</protein>
<evidence type="ECO:0000313" key="4">
    <source>
        <dbReference type="Proteomes" id="UP000033140"/>
    </source>
</evidence>
<keyword evidence="2" id="KW-1133">Transmembrane helix</keyword>
<reference evidence="3 4" key="1">
    <citation type="journal article" date="2011" name="J. Gen. Appl. Microbiol.">
        <title>Draft genome sequencing of the enigmatic yeast Saitoella complicata.</title>
        <authorList>
            <person name="Nishida H."/>
            <person name="Hamamoto M."/>
            <person name="Sugiyama J."/>
        </authorList>
    </citation>
    <scope>NUCLEOTIDE SEQUENCE [LARGE SCALE GENOMIC DNA]</scope>
    <source>
        <strain evidence="3 4">NRRL Y-17804</strain>
    </source>
</reference>
<proteinExistence type="predicted"/>
<keyword evidence="2" id="KW-0472">Membrane</keyword>
<evidence type="ECO:0000256" key="1">
    <source>
        <dbReference type="SAM" id="MobiDB-lite"/>
    </source>
</evidence>
<keyword evidence="2" id="KW-0812">Transmembrane</keyword>
<dbReference type="AlphaFoldDB" id="A0A0E9N9F1"/>
<evidence type="ECO:0000256" key="2">
    <source>
        <dbReference type="SAM" id="Phobius"/>
    </source>
</evidence>
<organism evidence="3 4">
    <name type="scientific">Saitoella complicata (strain BCRC 22490 / CBS 7301 / JCM 7358 / NBRC 10748 / NRRL Y-17804)</name>
    <dbReference type="NCBI Taxonomy" id="698492"/>
    <lineage>
        <taxon>Eukaryota</taxon>
        <taxon>Fungi</taxon>
        <taxon>Dikarya</taxon>
        <taxon>Ascomycota</taxon>
        <taxon>Taphrinomycotina</taxon>
        <taxon>Taphrinomycotina incertae sedis</taxon>
        <taxon>Saitoella</taxon>
    </lineage>
</organism>